<dbReference type="Gene3D" id="2.60.220.50">
    <property type="match status" value="1"/>
</dbReference>
<reference evidence="16" key="1">
    <citation type="submission" date="2025-08" db="UniProtKB">
        <authorList>
            <consortium name="RefSeq"/>
        </authorList>
    </citation>
    <scope>IDENTIFICATION</scope>
</reference>
<keyword evidence="16" id="KW-0675">Receptor</keyword>
<feature type="transmembrane region" description="Helical" evidence="10">
    <location>
        <begin position="793"/>
        <end position="812"/>
    </location>
</feature>
<dbReference type="PROSITE" id="PS50221">
    <property type="entry name" value="GAIN_B"/>
    <property type="match status" value="1"/>
</dbReference>
<feature type="signal peptide" evidence="11">
    <location>
        <begin position="1"/>
        <end position="17"/>
    </location>
</feature>
<dbReference type="GO" id="GO:0007166">
    <property type="term" value="P:cell surface receptor signaling pathway"/>
    <property type="evidence" value="ECO:0007669"/>
    <property type="project" value="InterPro"/>
</dbReference>
<sequence length="910" mass="101375">MQVCVLWLISFFTLIEGQESFLGRNEGIKTKRGLSVNRKKHPGPVQEYELLLQVTYRDSKEKRDLKNFLKLLKPPSLWLQEPMKIIRAKATTYCGNQNGVLHCACEDSYTWFSPSCLDPHKCYLHTAGGLQSCHCHLNNLTQSINFCERTKVWGTFKINESFAKDLLNSSSPSYSKYATGIEIQLKEAFKRIQDVESVRVTQFRDGSIMAGFEVVGSSSTSELLSAIEQVAEKVKAGLHKLFLLEDGSFRVFGKAQCNSIVFGFGSRNDEYILPCSSGYTGNITARCQPSGWQILREMCVHSQLEGLKKNFSVITGNATETAVSSLVRNLSVVIQQNPSTTAGNLASVVSILDNALSLLLESHLKVSNSTMEDVISIADHILNSTSITNWTVLLREEQHASSRLLRTLENISSLVPPTALPLNFSREFINWEGIPVSQSQLKMGYNYQTEMFLPNASIPVRGHVLIESDQFRSSLPETIISMTSLTLGNILSVTKNGNAQVNGPMISTIIQNFSINEIFLTFSKIESNLSQPHCVFWDFSGLQWNNAGCHLVNETPDTVICRCTHLTSFSVLMSPFVPPAIIPVVKWITFVGLGISIGSLTLCLIIEALFWKQVKKNQTSYTRHVCMVNIALCLLISDVWFLVAATGGSTLNLSRVCIAAVFFMHFFYLSLFFWMLTLGILLTYRILLVFHHMAMPSMMAVGFCLGYGCPLVISVITIAVTQPSNDYKRKDACWLNWSDRSKPLLAFAVPALTVVAVNLMVVSLVLTKLWRPTVGERPSQENKATTVRMGKSLLILTPLLGLTWGFGIGTIVDNRNLAWHVIFAVLNAFQGFFILCFGMLLDSKLRQLLFSKLSPLSSWKQASKQDSSDVSAKPKFPKPFNPLQCKGIYAFSHTGESSNDIMLTQFLSTE</sequence>
<dbReference type="InterPro" id="IPR032471">
    <property type="entry name" value="AGRL2-4_GAIN_subdom_A"/>
</dbReference>
<dbReference type="InterPro" id="IPR000832">
    <property type="entry name" value="GPCR_2_secretin-like"/>
</dbReference>
<dbReference type="InterPro" id="IPR008078">
    <property type="entry name" value="GPCR_2_Ig-hepta-like_rcpt"/>
</dbReference>
<dbReference type="PROSITE" id="PS50024">
    <property type="entry name" value="SEA"/>
    <property type="match status" value="1"/>
</dbReference>
<comment type="subcellular location">
    <subcellularLocation>
        <location evidence="1">Cell membrane</location>
        <topology evidence="1">Multi-pass membrane protein</topology>
    </subcellularLocation>
</comment>
<feature type="transmembrane region" description="Helical" evidence="10">
    <location>
        <begin position="818"/>
        <end position="841"/>
    </location>
</feature>
<dbReference type="Pfam" id="PF00002">
    <property type="entry name" value="7tm_2"/>
    <property type="match status" value="1"/>
</dbReference>
<dbReference type="GO" id="GO:0031175">
    <property type="term" value="P:neuron projection development"/>
    <property type="evidence" value="ECO:0007669"/>
    <property type="project" value="TreeGrafter"/>
</dbReference>
<evidence type="ECO:0000256" key="10">
    <source>
        <dbReference type="SAM" id="Phobius"/>
    </source>
</evidence>
<keyword evidence="8" id="KW-1015">Disulfide bond</keyword>
<dbReference type="GO" id="GO:0019216">
    <property type="term" value="P:regulation of lipid metabolic process"/>
    <property type="evidence" value="ECO:0007669"/>
    <property type="project" value="TreeGrafter"/>
</dbReference>
<evidence type="ECO:0000256" key="8">
    <source>
        <dbReference type="ARBA" id="ARBA00023157"/>
    </source>
</evidence>
<evidence type="ECO:0000256" key="11">
    <source>
        <dbReference type="SAM" id="SignalP"/>
    </source>
</evidence>
<dbReference type="AlphaFoldDB" id="A0A2U3WI88"/>
<gene>
    <name evidence="16" type="primary">ADGRF1</name>
</gene>
<dbReference type="InterPro" id="IPR017981">
    <property type="entry name" value="GPCR_2-like_7TM"/>
</dbReference>
<keyword evidence="5 11" id="KW-0732">Signal</keyword>
<dbReference type="GO" id="GO:0007416">
    <property type="term" value="P:synapse assembly"/>
    <property type="evidence" value="ECO:0007669"/>
    <property type="project" value="TreeGrafter"/>
</dbReference>
<dbReference type="GO" id="GO:0007189">
    <property type="term" value="P:adenylate cyclase-activating G protein-coupled receptor signaling pathway"/>
    <property type="evidence" value="ECO:0007669"/>
    <property type="project" value="TreeGrafter"/>
</dbReference>
<evidence type="ECO:0000256" key="1">
    <source>
        <dbReference type="ARBA" id="ARBA00004651"/>
    </source>
</evidence>
<dbReference type="GO" id="GO:0006112">
    <property type="term" value="P:energy reserve metabolic process"/>
    <property type="evidence" value="ECO:0007669"/>
    <property type="project" value="TreeGrafter"/>
</dbReference>
<evidence type="ECO:0000259" key="13">
    <source>
        <dbReference type="PROSITE" id="PS50221"/>
    </source>
</evidence>
<organism evidence="15 16">
    <name type="scientific">Odobenus rosmarus divergens</name>
    <name type="common">Pacific walrus</name>
    <dbReference type="NCBI Taxonomy" id="9708"/>
    <lineage>
        <taxon>Eukaryota</taxon>
        <taxon>Metazoa</taxon>
        <taxon>Chordata</taxon>
        <taxon>Craniata</taxon>
        <taxon>Vertebrata</taxon>
        <taxon>Euteleostomi</taxon>
        <taxon>Mammalia</taxon>
        <taxon>Eutheria</taxon>
        <taxon>Laurasiatheria</taxon>
        <taxon>Carnivora</taxon>
        <taxon>Caniformia</taxon>
        <taxon>Pinnipedia</taxon>
        <taxon>Odobenidae</taxon>
        <taxon>Odobenus</taxon>
    </lineage>
</organism>
<name>A0A2U3WI88_ODORO</name>
<feature type="domain" description="SEA" evidence="12">
    <location>
        <begin position="148"/>
        <end position="256"/>
    </location>
</feature>
<dbReference type="GO" id="GO:0005886">
    <property type="term" value="C:plasma membrane"/>
    <property type="evidence" value="ECO:0007669"/>
    <property type="project" value="UniProtKB-SubCell"/>
</dbReference>
<dbReference type="GO" id="GO:0045444">
    <property type="term" value="P:fat cell differentiation"/>
    <property type="evidence" value="ECO:0007669"/>
    <property type="project" value="TreeGrafter"/>
</dbReference>
<dbReference type="GeneID" id="101377801"/>
<dbReference type="RefSeq" id="XP_004408504.1">
    <property type="nucleotide sequence ID" value="XM_004408447.1"/>
</dbReference>
<dbReference type="GO" id="GO:0004930">
    <property type="term" value="F:G protein-coupled receptor activity"/>
    <property type="evidence" value="ECO:0007669"/>
    <property type="project" value="InterPro"/>
</dbReference>
<feature type="domain" description="GAIN-B" evidence="13">
    <location>
        <begin position="437"/>
        <end position="579"/>
    </location>
</feature>
<evidence type="ECO:0000256" key="3">
    <source>
        <dbReference type="ARBA" id="ARBA00022475"/>
    </source>
</evidence>
<keyword evidence="7 10" id="KW-0472">Membrane</keyword>
<evidence type="ECO:0000256" key="7">
    <source>
        <dbReference type="ARBA" id="ARBA00023136"/>
    </source>
</evidence>
<evidence type="ECO:0000256" key="6">
    <source>
        <dbReference type="ARBA" id="ARBA00022989"/>
    </source>
</evidence>
<feature type="transmembrane region" description="Helical" evidence="10">
    <location>
        <begin position="623"/>
        <end position="643"/>
    </location>
</feature>
<dbReference type="PANTHER" id="PTHR45813:SF3">
    <property type="entry name" value="ADHESION G-PROTEIN COUPLED RECEPTOR F1"/>
    <property type="match status" value="1"/>
</dbReference>
<protein>
    <submittedName>
        <fullName evidence="16">Probable G-protein coupled receptor 110 isoform X2</fullName>
    </submittedName>
</protein>
<keyword evidence="4 10" id="KW-0812">Transmembrane</keyword>
<feature type="transmembrane region" description="Helical" evidence="10">
    <location>
        <begin position="587"/>
        <end position="611"/>
    </location>
</feature>
<accession>A0A2U3WI88</accession>
<evidence type="ECO:0000256" key="2">
    <source>
        <dbReference type="ARBA" id="ARBA00007343"/>
    </source>
</evidence>
<dbReference type="PANTHER" id="PTHR45813">
    <property type="entry name" value="IG-LIKE DOMAIN-CONTAINING PROTEIN"/>
    <property type="match status" value="1"/>
</dbReference>
<feature type="chain" id="PRO_5015508696" evidence="11">
    <location>
        <begin position="18"/>
        <end position="910"/>
    </location>
</feature>
<keyword evidence="15" id="KW-1185">Reference proteome</keyword>
<dbReference type="SMART" id="SM00303">
    <property type="entry name" value="GPS"/>
    <property type="match status" value="1"/>
</dbReference>
<feature type="transmembrane region" description="Helical" evidence="10">
    <location>
        <begin position="744"/>
        <end position="767"/>
    </location>
</feature>
<evidence type="ECO:0000256" key="5">
    <source>
        <dbReference type="ARBA" id="ARBA00022729"/>
    </source>
</evidence>
<evidence type="ECO:0000256" key="4">
    <source>
        <dbReference type="ARBA" id="ARBA00022692"/>
    </source>
</evidence>
<dbReference type="InterPro" id="IPR000203">
    <property type="entry name" value="GPS"/>
</dbReference>
<dbReference type="KEGG" id="oro:101377801"/>
<dbReference type="Pfam" id="PF16489">
    <property type="entry name" value="GAIN"/>
    <property type="match status" value="1"/>
</dbReference>
<dbReference type="PRINTS" id="PR01695">
    <property type="entry name" value="IGHEPTARCPTR"/>
</dbReference>
<dbReference type="InterPro" id="IPR051587">
    <property type="entry name" value="Adhesion_GPCR"/>
</dbReference>
<dbReference type="Gene3D" id="1.25.40.610">
    <property type="match status" value="1"/>
</dbReference>
<feature type="transmembrane region" description="Helical" evidence="10">
    <location>
        <begin position="699"/>
        <end position="720"/>
    </location>
</feature>
<dbReference type="CDD" id="cd15932">
    <property type="entry name" value="7tmB2_GPR116-like_Adhesion_VI"/>
    <property type="match status" value="1"/>
</dbReference>
<proteinExistence type="inferred from homology"/>
<dbReference type="GO" id="GO:0031410">
    <property type="term" value="C:cytoplasmic vesicle"/>
    <property type="evidence" value="ECO:0007669"/>
    <property type="project" value="TreeGrafter"/>
</dbReference>
<keyword evidence="9" id="KW-0325">Glycoprotein</keyword>
<dbReference type="InterPro" id="IPR046338">
    <property type="entry name" value="GAIN_dom_sf"/>
</dbReference>
<dbReference type="Pfam" id="PF01390">
    <property type="entry name" value="SEA"/>
    <property type="match status" value="1"/>
</dbReference>
<dbReference type="InterPro" id="IPR057244">
    <property type="entry name" value="GAIN_B"/>
</dbReference>
<dbReference type="Pfam" id="PF01825">
    <property type="entry name" value="GPS"/>
    <property type="match status" value="1"/>
</dbReference>
<evidence type="ECO:0000256" key="9">
    <source>
        <dbReference type="ARBA" id="ARBA00023180"/>
    </source>
</evidence>
<dbReference type="InterPro" id="IPR000082">
    <property type="entry name" value="SEA_dom"/>
</dbReference>
<feature type="domain" description="G-protein coupled receptors family 2 profile 2" evidence="14">
    <location>
        <begin position="585"/>
        <end position="842"/>
    </location>
</feature>
<dbReference type="Proteomes" id="UP000245340">
    <property type="component" value="Unplaced"/>
</dbReference>
<evidence type="ECO:0000259" key="14">
    <source>
        <dbReference type="PROSITE" id="PS50261"/>
    </source>
</evidence>
<dbReference type="PROSITE" id="PS50261">
    <property type="entry name" value="G_PROTEIN_RECEP_F2_4"/>
    <property type="match status" value="1"/>
</dbReference>
<evidence type="ECO:0000259" key="12">
    <source>
        <dbReference type="PROSITE" id="PS50024"/>
    </source>
</evidence>
<keyword evidence="3" id="KW-1003">Cell membrane</keyword>
<dbReference type="FunFam" id="1.20.1070.10:FF:000058">
    <property type="entry name" value="Adhesion G protein-coupled receptor F5"/>
    <property type="match status" value="1"/>
</dbReference>
<feature type="transmembrane region" description="Helical" evidence="10">
    <location>
        <begin position="663"/>
        <end position="687"/>
    </location>
</feature>
<dbReference type="CTD" id="266977"/>
<evidence type="ECO:0000313" key="15">
    <source>
        <dbReference type="Proteomes" id="UP000245340"/>
    </source>
</evidence>
<dbReference type="PRINTS" id="PR00249">
    <property type="entry name" value="GPCRSECRETIN"/>
</dbReference>
<keyword evidence="6 10" id="KW-1133">Transmembrane helix</keyword>
<evidence type="ECO:0000313" key="16">
    <source>
        <dbReference type="RefSeq" id="XP_004408504.1"/>
    </source>
</evidence>
<comment type="similarity">
    <text evidence="2">Belongs to the G-protein coupled receptor 2 family. Adhesion G-protein coupled receptor (ADGR) subfamily.</text>
</comment>
<dbReference type="Gene3D" id="1.20.1070.10">
    <property type="entry name" value="Rhodopsin 7-helix transmembrane proteins"/>
    <property type="match status" value="1"/>
</dbReference>
<dbReference type="OrthoDB" id="10040049at2759"/>